<gene>
    <name evidence="2" type="ORF">C0029_05465</name>
</gene>
<evidence type="ECO:0000313" key="3">
    <source>
        <dbReference type="Proteomes" id="UP000235162"/>
    </source>
</evidence>
<dbReference type="RefSeq" id="WP_084199926.1">
    <property type="nucleotide sequence ID" value="NZ_BMYL01000005.1"/>
</dbReference>
<evidence type="ECO:0000313" key="2">
    <source>
        <dbReference type="EMBL" id="PLW88007.1"/>
    </source>
</evidence>
<reference evidence="2 3" key="1">
    <citation type="submission" date="2018-01" db="EMBL/GenBank/DDBJ databases">
        <title>The draft genome sequence of Halioglobus japonicus S1-36.</title>
        <authorList>
            <person name="Du Z.-J."/>
            <person name="Shi M.-J."/>
        </authorList>
    </citation>
    <scope>NUCLEOTIDE SEQUENCE [LARGE SCALE GENOMIC DNA]</scope>
    <source>
        <strain evidence="2 3">S1-36</strain>
    </source>
</reference>
<name>A0AAP8SPT4_9GAMM</name>
<dbReference type="KEGG" id="hja:BST95_12720"/>
<feature type="coiled-coil region" evidence="1">
    <location>
        <begin position="303"/>
        <end position="330"/>
    </location>
</feature>
<protein>
    <submittedName>
        <fullName evidence="2">Uncharacterized protein</fullName>
    </submittedName>
</protein>
<comment type="caution">
    <text evidence="2">The sequence shown here is derived from an EMBL/GenBank/DDBJ whole genome shotgun (WGS) entry which is preliminary data.</text>
</comment>
<dbReference type="AlphaFoldDB" id="A0AAP8SPT4"/>
<proteinExistence type="predicted"/>
<keyword evidence="1" id="KW-0175">Coiled coil</keyword>
<evidence type="ECO:0000256" key="1">
    <source>
        <dbReference type="SAM" id="Coils"/>
    </source>
</evidence>
<dbReference type="Proteomes" id="UP000235162">
    <property type="component" value="Unassembled WGS sequence"/>
</dbReference>
<accession>A0AAP8SPT4</accession>
<dbReference type="EMBL" id="PKUR01000001">
    <property type="protein sequence ID" value="PLW88007.1"/>
    <property type="molecule type" value="Genomic_DNA"/>
</dbReference>
<sequence length="398" mass="45775">MTSNVIRYPSYMSREFLYELIWDRPRTELSKEFSISDVGLTKKCVKHDIPRPPVGYWAKLAHGKPVERPELPQVDEGLALVEFHYYSAAETAPVVEREKARVALDDPRISAASEAKFPSSLKGSNQLIREFKSSILKKSHNRYGFVESPYNSESSLDVVVTDGSLQRACIFLSGLVKLCATYGWVFGRESPKYGGRRGSTYFQIGEAKVQIKIKEKVTQRSRELTQEDREHKKKWGYVWGPKHEYDPTGILTFSIEGISAPSGYKFRWSDSKKQVIEERLPQIVEALIIAGEEQVERTKDRIERECQYELAAQERRREEARARKEQKIISDLVSLAEEHDRVRKISSLLDDLSEKYPISDDVQSSIREARARLKEVAPLEAPDRFSDIFKSTGDLEYW</sequence>
<keyword evidence="3" id="KW-1185">Reference proteome</keyword>
<organism evidence="2 3">
    <name type="scientific">Halioglobus japonicus</name>
    <dbReference type="NCBI Taxonomy" id="930805"/>
    <lineage>
        <taxon>Bacteria</taxon>
        <taxon>Pseudomonadati</taxon>
        <taxon>Pseudomonadota</taxon>
        <taxon>Gammaproteobacteria</taxon>
        <taxon>Cellvibrionales</taxon>
        <taxon>Halieaceae</taxon>
        <taxon>Halioglobus</taxon>
    </lineage>
</organism>